<evidence type="ECO:0000313" key="3">
    <source>
        <dbReference type="Proteomes" id="UP001501005"/>
    </source>
</evidence>
<protein>
    <recommendedName>
        <fullName evidence="1">Transposase IS701-like DDE domain-containing protein</fullName>
    </recommendedName>
</protein>
<dbReference type="Proteomes" id="UP001501005">
    <property type="component" value="Unassembled WGS sequence"/>
</dbReference>
<organism evidence="2 3">
    <name type="scientific">Streptomyces thermoalcalitolerans</name>
    <dbReference type="NCBI Taxonomy" id="65605"/>
    <lineage>
        <taxon>Bacteria</taxon>
        <taxon>Bacillati</taxon>
        <taxon>Actinomycetota</taxon>
        <taxon>Actinomycetes</taxon>
        <taxon>Kitasatosporales</taxon>
        <taxon>Streptomycetaceae</taxon>
        <taxon>Streptomyces</taxon>
    </lineage>
</organism>
<evidence type="ECO:0000259" key="1">
    <source>
        <dbReference type="Pfam" id="PF13546"/>
    </source>
</evidence>
<reference evidence="2 3" key="1">
    <citation type="journal article" date="2019" name="Int. J. Syst. Evol. Microbiol.">
        <title>The Global Catalogue of Microorganisms (GCM) 10K type strain sequencing project: providing services to taxonomists for standard genome sequencing and annotation.</title>
        <authorList>
            <consortium name="The Broad Institute Genomics Platform"/>
            <consortium name="The Broad Institute Genome Sequencing Center for Infectious Disease"/>
            <person name="Wu L."/>
            <person name="Ma J."/>
        </authorList>
    </citation>
    <scope>NUCLEOTIDE SEQUENCE [LARGE SCALE GENOMIC DNA]</scope>
    <source>
        <strain evidence="2 3">JCM 10673</strain>
    </source>
</reference>
<dbReference type="EMBL" id="BAAAHG010000015">
    <property type="protein sequence ID" value="GAA0911944.1"/>
    <property type="molecule type" value="Genomic_DNA"/>
</dbReference>
<accession>A0ABN1NMQ5</accession>
<comment type="caution">
    <text evidence="2">The sequence shown here is derived from an EMBL/GenBank/DDBJ whole genome shotgun (WGS) entry which is preliminary data.</text>
</comment>
<gene>
    <name evidence="2" type="ORF">GCM10009549_23610</name>
</gene>
<keyword evidence="3" id="KW-1185">Reference proteome</keyword>
<name>A0ABN1NMQ5_9ACTN</name>
<dbReference type="InterPro" id="IPR038721">
    <property type="entry name" value="IS701-like_DDE_dom"/>
</dbReference>
<sequence length="44" mass="5045">MQALQQFVNQSPWDWLPVRRRIAQRPAEAITPEAWVVDDAAGEP</sequence>
<dbReference type="Pfam" id="PF13546">
    <property type="entry name" value="DDE_5"/>
    <property type="match status" value="1"/>
</dbReference>
<proteinExistence type="predicted"/>
<feature type="domain" description="Transposase IS701-like DDE" evidence="1">
    <location>
        <begin position="2"/>
        <end position="40"/>
    </location>
</feature>
<evidence type="ECO:0000313" key="2">
    <source>
        <dbReference type="EMBL" id="GAA0911944.1"/>
    </source>
</evidence>